<dbReference type="GO" id="GO:0003735">
    <property type="term" value="F:structural constituent of ribosome"/>
    <property type="evidence" value="ECO:0007669"/>
    <property type="project" value="InterPro"/>
</dbReference>
<dbReference type="RefSeq" id="WP_150063954.1">
    <property type="nucleotide sequence ID" value="NZ_JACHII010000027.1"/>
</dbReference>
<proteinExistence type="inferred from homology"/>
<dbReference type="Gene3D" id="3.40.1370.10">
    <property type="match status" value="1"/>
</dbReference>
<reference evidence="7 8" key="1">
    <citation type="submission" date="2019-09" db="EMBL/GenBank/DDBJ databases">
        <title>Genome sequence of Roseospira marina, one of the more divergent members of the non-sulfur purple photosynthetic bacterial family, the Rhodospirillaceae.</title>
        <authorList>
            <person name="Meyer T."/>
            <person name="Kyndt J."/>
        </authorList>
    </citation>
    <scope>NUCLEOTIDE SEQUENCE [LARGE SCALE GENOMIC DNA]</scope>
    <source>
        <strain evidence="7 8">DSM 15113</strain>
    </source>
</reference>
<dbReference type="NCBIfam" id="TIGR03953">
    <property type="entry name" value="rplD_bact"/>
    <property type="match status" value="1"/>
</dbReference>
<keyword evidence="8" id="KW-1185">Reference proteome</keyword>
<feature type="compositionally biased region" description="Basic residues" evidence="6">
    <location>
        <begin position="64"/>
        <end position="76"/>
    </location>
</feature>
<feature type="region of interest" description="Disordered" evidence="6">
    <location>
        <begin position="58"/>
        <end position="79"/>
    </location>
</feature>
<evidence type="ECO:0000256" key="4">
    <source>
        <dbReference type="ARBA" id="ARBA00035244"/>
    </source>
</evidence>
<keyword evidence="5" id="KW-0699">rRNA-binding</keyword>
<evidence type="ECO:0000256" key="3">
    <source>
        <dbReference type="ARBA" id="ARBA00023274"/>
    </source>
</evidence>
<evidence type="ECO:0000313" key="8">
    <source>
        <dbReference type="Proteomes" id="UP000324065"/>
    </source>
</evidence>
<dbReference type="PANTHER" id="PTHR10746:SF6">
    <property type="entry name" value="LARGE RIBOSOMAL SUBUNIT PROTEIN UL4M"/>
    <property type="match status" value="1"/>
</dbReference>
<dbReference type="OrthoDB" id="9803201at2"/>
<accession>A0A5M6I765</accession>
<dbReference type="Proteomes" id="UP000324065">
    <property type="component" value="Unassembled WGS sequence"/>
</dbReference>
<keyword evidence="2 5" id="KW-0689">Ribosomal protein</keyword>
<protein>
    <recommendedName>
        <fullName evidence="4 5">Large ribosomal subunit protein uL4</fullName>
    </recommendedName>
</protein>
<evidence type="ECO:0000313" key="7">
    <source>
        <dbReference type="EMBL" id="KAA5603942.1"/>
    </source>
</evidence>
<dbReference type="GO" id="GO:0019843">
    <property type="term" value="F:rRNA binding"/>
    <property type="evidence" value="ECO:0007669"/>
    <property type="project" value="UniProtKB-UniRule"/>
</dbReference>
<dbReference type="GO" id="GO:0006412">
    <property type="term" value="P:translation"/>
    <property type="evidence" value="ECO:0007669"/>
    <property type="project" value="UniProtKB-UniRule"/>
</dbReference>
<dbReference type="AlphaFoldDB" id="A0A5M6I765"/>
<name>A0A5M6I765_9PROT</name>
<sequence length="206" mass="22391">MKHDVITLDNQPAGDVELDDAVFGVEVRTDILHRVVRWQMARLQAGTHKTKGISEISGTTAKPFKQKGTGRARQGSRRATQFRGGQTVFGPVVRSHAHELPKKVRKLGLKTALAAKLAENKLVVLDTAASDSAKTKDLAARLSALGWTSALVIDGPEVNEGFARAARNIIGIDVLPQQGANVRDILRRDTLVLTKDAVAHLQERLK</sequence>
<gene>
    <name evidence="5 7" type="primary">rplD</name>
    <name evidence="7" type="ORF">F1188_18590</name>
</gene>
<dbReference type="GO" id="GO:0005840">
    <property type="term" value="C:ribosome"/>
    <property type="evidence" value="ECO:0007669"/>
    <property type="project" value="UniProtKB-KW"/>
</dbReference>
<dbReference type="InterPro" id="IPR023574">
    <property type="entry name" value="Ribosomal_uL4_dom_sf"/>
</dbReference>
<comment type="function">
    <text evidence="5">Forms part of the polypeptide exit tunnel.</text>
</comment>
<dbReference type="EMBL" id="VWPJ01000027">
    <property type="protein sequence ID" value="KAA5603942.1"/>
    <property type="molecule type" value="Genomic_DNA"/>
</dbReference>
<dbReference type="GO" id="GO:1990904">
    <property type="term" value="C:ribonucleoprotein complex"/>
    <property type="evidence" value="ECO:0007669"/>
    <property type="project" value="UniProtKB-KW"/>
</dbReference>
<keyword evidence="3 5" id="KW-0687">Ribonucleoprotein</keyword>
<organism evidence="7 8">
    <name type="scientific">Roseospira marina</name>
    <dbReference type="NCBI Taxonomy" id="140057"/>
    <lineage>
        <taxon>Bacteria</taxon>
        <taxon>Pseudomonadati</taxon>
        <taxon>Pseudomonadota</taxon>
        <taxon>Alphaproteobacteria</taxon>
        <taxon>Rhodospirillales</taxon>
        <taxon>Rhodospirillaceae</taxon>
        <taxon>Roseospira</taxon>
    </lineage>
</organism>
<dbReference type="PANTHER" id="PTHR10746">
    <property type="entry name" value="50S RIBOSOMAL PROTEIN L4"/>
    <property type="match status" value="1"/>
</dbReference>
<dbReference type="Pfam" id="PF00573">
    <property type="entry name" value="Ribosomal_L4"/>
    <property type="match status" value="1"/>
</dbReference>
<evidence type="ECO:0000256" key="2">
    <source>
        <dbReference type="ARBA" id="ARBA00022980"/>
    </source>
</evidence>
<evidence type="ECO:0000256" key="6">
    <source>
        <dbReference type="SAM" id="MobiDB-lite"/>
    </source>
</evidence>
<evidence type="ECO:0000256" key="1">
    <source>
        <dbReference type="ARBA" id="ARBA00010528"/>
    </source>
</evidence>
<dbReference type="HAMAP" id="MF_01328_B">
    <property type="entry name" value="Ribosomal_uL4_B"/>
    <property type="match status" value="1"/>
</dbReference>
<comment type="caution">
    <text evidence="7">The sequence shown here is derived from an EMBL/GenBank/DDBJ whole genome shotgun (WGS) entry which is preliminary data.</text>
</comment>
<evidence type="ECO:0000256" key="5">
    <source>
        <dbReference type="HAMAP-Rule" id="MF_01328"/>
    </source>
</evidence>
<comment type="subunit">
    <text evidence="5">Part of the 50S ribosomal subunit.</text>
</comment>
<comment type="function">
    <text evidence="5">One of the primary rRNA binding proteins, this protein initially binds near the 5'-end of the 23S rRNA. It is important during the early stages of 50S assembly. It makes multiple contacts with different domains of the 23S rRNA in the assembled 50S subunit and ribosome.</text>
</comment>
<dbReference type="InterPro" id="IPR013005">
    <property type="entry name" value="Ribosomal_uL4-like"/>
</dbReference>
<comment type="similarity">
    <text evidence="1 5">Belongs to the universal ribosomal protein uL4 family.</text>
</comment>
<dbReference type="InterPro" id="IPR002136">
    <property type="entry name" value="Ribosomal_uL4"/>
</dbReference>
<keyword evidence="5" id="KW-0694">RNA-binding</keyword>
<dbReference type="SUPFAM" id="SSF52166">
    <property type="entry name" value="Ribosomal protein L4"/>
    <property type="match status" value="1"/>
</dbReference>